<dbReference type="RefSeq" id="WP_004570680.1">
    <property type="nucleotide sequence ID" value="NZ_CH724148.1"/>
</dbReference>
<dbReference type="PANTHER" id="PTHR13947">
    <property type="entry name" value="GNAT FAMILY N-ACETYLTRANSFERASE"/>
    <property type="match status" value="1"/>
</dbReference>
<dbReference type="SUPFAM" id="SSF55729">
    <property type="entry name" value="Acyl-CoA N-acyltransferases (Nat)"/>
    <property type="match status" value="1"/>
</dbReference>
<keyword evidence="1" id="KW-0808">Transferase</keyword>
<dbReference type="InterPro" id="IPR016181">
    <property type="entry name" value="Acyl_CoA_acyltransferase"/>
</dbReference>
<keyword evidence="4" id="KW-1185">Reference proteome</keyword>
<dbReference type="Gene3D" id="3.40.630.30">
    <property type="match status" value="1"/>
</dbReference>
<dbReference type="GO" id="GO:0008080">
    <property type="term" value="F:N-acetyltransferase activity"/>
    <property type="evidence" value="ECO:0007669"/>
    <property type="project" value="InterPro"/>
</dbReference>
<name>A4C0R9_9FLAO</name>
<dbReference type="PROSITE" id="PS51186">
    <property type="entry name" value="GNAT"/>
    <property type="match status" value="1"/>
</dbReference>
<dbReference type="CDD" id="cd04301">
    <property type="entry name" value="NAT_SF"/>
    <property type="match status" value="1"/>
</dbReference>
<feature type="domain" description="N-acetyltransferase" evidence="2">
    <location>
        <begin position="4"/>
        <end position="153"/>
    </location>
</feature>
<dbReference type="AlphaFoldDB" id="A4C0R9"/>
<sequence length="153" mass="17574">MKALEIKKYEEHYQQQFKEISLEWLHAYGLYEEADADLIENPKKYIHAGGFIFLAHYTQKVVGTVSLIPSENNTFEIMKLGVLEGYKGLGIGRTLMQVCIDICKEKKAHRITLETSSKLKNAIQLYEKLGFLHVEITDSCYESADVKMILNLK</sequence>
<dbReference type="OrthoDB" id="1431064at2"/>
<dbReference type="PANTHER" id="PTHR13947:SF37">
    <property type="entry name" value="LD18367P"/>
    <property type="match status" value="1"/>
</dbReference>
<dbReference type="InterPro" id="IPR050769">
    <property type="entry name" value="NAT_camello-type"/>
</dbReference>
<dbReference type="InterPro" id="IPR000182">
    <property type="entry name" value="GNAT_dom"/>
</dbReference>
<dbReference type="EMBL" id="AAOG01000002">
    <property type="protein sequence ID" value="EAR13012.1"/>
    <property type="molecule type" value="Genomic_DNA"/>
</dbReference>
<proteinExistence type="predicted"/>
<accession>A4C0R9</accession>
<evidence type="ECO:0000259" key="2">
    <source>
        <dbReference type="PROSITE" id="PS51186"/>
    </source>
</evidence>
<dbReference type="eggNOG" id="COG0456">
    <property type="taxonomic scope" value="Bacteria"/>
</dbReference>
<dbReference type="Proteomes" id="UP000003053">
    <property type="component" value="Unassembled WGS sequence"/>
</dbReference>
<evidence type="ECO:0000313" key="3">
    <source>
        <dbReference type="EMBL" id="EAR13012.1"/>
    </source>
</evidence>
<protein>
    <submittedName>
        <fullName evidence="3">Transcriptional regulator, MarR family protein</fullName>
    </submittedName>
</protein>
<organism evidence="3 4">
    <name type="scientific">Polaribacter irgensii 23-P</name>
    <dbReference type="NCBI Taxonomy" id="313594"/>
    <lineage>
        <taxon>Bacteria</taxon>
        <taxon>Pseudomonadati</taxon>
        <taxon>Bacteroidota</taxon>
        <taxon>Flavobacteriia</taxon>
        <taxon>Flavobacteriales</taxon>
        <taxon>Flavobacteriaceae</taxon>
    </lineage>
</organism>
<reference evidence="3 4" key="1">
    <citation type="submission" date="2006-02" db="EMBL/GenBank/DDBJ databases">
        <authorList>
            <person name="Murray A."/>
            <person name="Staley J."/>
            <person name="Ferriera S."/>
            <person name="Johnson J."/>
            <person name="Kravitz S."/>
            <person name="Halpern A."/>
            <person name="Remington K."/>
            <person name="Beeson K."/>
            <person name="Tran B."/>
            <person name="Rogers Y.-H."/>
            <person name="Friedman R."/>
            <person name="Venter J.C."/>
        </authorList>
    </citation>
    <scope>NUCLEOTIDE SEQUENCE [LARGE SCALE GENOMIC DNA]</scope>
    <source>
        <strain evidence="3 4">23-P</strain>
    </source>
</reference>
<comment type="caution">
    <text evidence="3">The sequence shown here is derived from an EMBL/GenBank/DDBJ whole genome shotgun (WGS) entry which is preliminary data.</text>
</comment>
<gene>
    <name evidence="3" type="ORF">PI23P_10300</name>
</gene>
<evidence type="ECO:0000313" key="4">
    <source>
        <dbReference type="Proteomes" id="UP000003053"/>
    </source>
</evidence>
<dbReference type="HOGENOM" id="CLU_013985_11_9_10"/>
<dbReference type="STRING" id="313594.PI23P_10300"/>
<evidence type="ECO:0000256" key="1">
    <source>
        <dbReference type="ARBA" id="ARBA00022679"/>
    </source>
</evidence>
<dbReference type="Pfam" id="PF00583">
    <property type="entry name" value="Acetyltransf_1"/>
    <property type="match status" value="1"/>
</dbReference>